<dbReference type="EMBL" id="AJDQ01000019">
    <property type="protein sequence ID" value="EOI53023.1"/>
    <property type="molecule type" value="Genomic_DNA"/>
</dbReference>
<dbReference type="CDD" id="cd01166">
    <property type="entry name" value="KdgK"/>
    <property type="match status" value="1"/>
</dbReference>
<organism evidence="5 7">
    <name type="scientific">Enterococcus gilvus ATCC BAA-350</name>
    <dbReference type="NCBI Taxonomy" id="1158614"/>
    <lineage>
        <taxon>Bacteria</taxon>
        <taxon>Bacillati</taxon>
        <taxon>Bacillota</taxon>
        <taxon>Bacilli</taxon>
        <taxon>Lactobacillales</taxon>
        <taxon>Enterococcaceae</taxon>
        <taxon>Enterococcus</taxon>
    </lineage>
</organism>
<keyword evidence="3" id="KW-0418">Kinase</keyword>
<keyword evidence="8" id="KW-1185">Reference proteome</keyword>
<protein>
    <recommendedName>
        <fullName evidence="4">Carbohydrate kinase PfkB domain-containing protein</fullName>
    </recommendedName>
</protein>
<evidence type="ECO:0000256" key="1">
    <source>
        <dbReference type="ARBA" id="ARBA00010688"/>
    </source>
</evidence>
<dbReference type="GO" id="GO:0016301">
    <property type="term" value="F:kinase activity"/>
    <property type="evidence" value="ECO:0007669"/>
    <property type="project" value="UniProtKB-KW"/>
</dbReference>
<dbReference type="Proteomes" id="UP000013750">
    <property type="component" value="Unassembled WGS sequence"/>
</dbReference>
<dbReference type="Proteomes" id="UP000014160">
    <property type="component" value="Unassembled WGS sequence"/>
</dbReference>
<evidence type="ECO:0000313" key="8">
    <source>
        <dbReference type="Proteomes" id="UP000014160"/>
    </source>
</evidence>
<dbReference type="PANTHER" id="PTHR43320:SF2">
    <property type="entry name" value="2-DEHYDRO-3-DEOXYGLUCONOKINASE_2-DEHYDRO-3-DEOXYGALACTONOKINASE"/>
    <property type="match status" value="1"/>
</dbReference>
<dbReference type="AlphaFoldDB" id="R2XEJ8"/>
<dbReference type="InterPro" id="IPR029056">
    <property type="entry name" value="Ribokinase-like"/>
</dbReference>
<reference evidence="6 8" key="2">
    <citation type="submission" date="2013-03" db="EMBL/GenBank/DDBJ databases">
        <title>The Genome Sequence of Enterococcus gilvus ATCC BAA-350 (PacBio/Illumina hybrid assembly).</title>
        <authorList>
            <consortium name="The Broad Institute Genomics Platform"/>
            <consortium name="The Broad Institute Genome Sequencing Center for Infectious Disease"/>
            <person name="Earl A."/>
            <person name="Russ C."/>
            <person name="Gilmore M."/>
            <person name="Surin D."/>
            <person name="Walker B."/>
            <person name="Young S."/>
            <person name="Zeng Q."/>
            <person name="Gargeya S."/>
            <person name="Fitzgerald M."/>
            <person name="Haas B."/>
            <person name="Abouelleil A."/>
            <person name="Allen A.W."/>
            <person name="Alvarado L."/>
            <person name="Arachchi H.M."/>
            <person name="Berlin A.M."/>
            <person name="Chapman S.B."/>
            <person name="Gainer-Dewar J."/>
            <person name="Goldberg J."/>
            <person name="Griggs A."/>
            <person name="Gujja S."/>
            <person name="Hansen M."/>
            <person name="Howarth C."/>
            <person name="Imamovic A."/>
            <person name="Ireland A."/>
            <person name="Larimer J."/>
            <person name="McCowan C."/>
            <person name="Murphy C."/>
            <person name="Pearson M."/>
            <person name="Poon T.W."/>
            <person name="Priest M."/>
            <person name="Roberts A."/>
            <person name="Saif S."/>
            <person name="Shea T."/>
            <person name="Sisk P."/>
            <person name="Sykes S."/>
            <person name="Wortman J."/>
            <person name="Nusbaum C."/>
            <person name="Birren B."/>
        </authorList>
    </citation>
    <scope>NUCLEOTIDE SEQUENCE [LARGE SCALE GENOMIC DNA]</scope>
    <source>
        <strain evidence="6 8">ATCC BAA-350</strain>
    </source>
</reference>
<evidence type="ECO:0000256" key="3">
    <source>
        <dbReference type="ARBA" id="ARBA00022777"/>
    </source>
</evidence>
<comment type="caution">
    <text evidence="5">The sequence shown here is derived from an EMBL/GenBank/DDBJ whole genome shotgun (WGS) entry which is preliminary data.</text>
</comment>
<gene>
    <name evidence="6" type="ORF">I592_04129</name>
    <name evidence="5" type="ORF">UKC_04042</name>
</gene>
<dbReference type="InterPro" id="IPR052700">
    <property type="entry name" value="Carb_kinase_PfkB-like"/>
</dbReference>
<dbReference type="HOGENOM" id="CLU_027634_0_1_9"/>
<evidence type="ECO:0000313" key="6">
    <source>
        <dbReference type="EMBL" id="EOW77609.1"/>
    </source>
</evidence>
<accession>R2XEJ8</accession>
<evidence type="ECO:0000313" key="5">
    <source>
        <dbReference type="EMBL" id="EOI53023.1"/>
    </source>
</evidence>
<dbReference type="Pfam" id="PF00294">
    <property type="entry name" value="PfkB"/>
    <property type="match status" value="1"/>
</dbReference>
<dbReference type="eggNOG" id="COG0524">
    <property type="taxonomic scope" value="Bacteria"/>
</dbReference>
<dbReference type="EMBL" id="ASWH01000004">
    <property type="protein sequence ID" value="EOW77609.1"/>
    <property type="molecule type" value="Genomic_DNA"/>
</dbReference>
<sequence length="340" mass="37814">MSVLTFGEMMLRLKTPGNERILQAQTFEASYGGAEANVAVSLALLGNPVSYLSKIPDNLLGQTAKSTLQKYGVDTSKLLVGGERLGIYYFEKGASIRSTNVVYDRKFSSFSQIKSREFDWSSIFKDVDYFYLSGITPAISIELEQATLVACEYCQKQKIPVVCDLNYREKMWCPQKAQSVMSKLMNYVTICIAHDEDFESALGIKAFDGDNSRGIDQQSSFKEGMKKVRQLYPNCEMVASILRNIYSVENSQWTALLLKENTFYETDTYDVHVMEGVAAGDAFGAGLLHGLLHDYTPHQLVKFALAASVLKLTVTGDLNLVSESDIKQVIKNNGGARLSR</sequence>
<evidence type="ECO:0000256" key="2">
    <source>
        <dbReference type="ARBA" id="ARBA00022679"/>
    </source>
</evidence>
<name>R2XEJ8_9ENTE</name>
<dbReference type="PANTHER" id="PTHR43320">
    <property type="entry name" value="SUGAR KINASE"/>
    <property type="match status" value="1"/>
</dbReference>
<comment type="similarity">
    <text evidence="1">Belongs to the carbohydrate kinase PfkB family.</text>
</comment>
<dbReference type="OrthoDB" id="9813569at2"/>
<dbReference type="PATRIC" id="fig|1158614.3.peg.4032"/>
<dbReference type="Gene3D" id="3.40.1190.20">
    <property type="match status" value="1"/>
</dbReference>
<reference evidence="5 7" key="1">
    <citation type="submission" date="2013-02" db="EMBL/GenBank/DDBJ databases">
        <title>The Genome Sequence of Enterococcus gilvus ATCC BAA-350.</title>
        <authorList>
            <consortium name="The Broad Institute Genome Sequencing Platform"/>
            <consortium name="The Broad Institute Genome Sequencing Center for Infectious Disease"/>
            <person name="Earl A.M."/>
            <person name="Gilmore M.S."/>
            <person name="Lebreton F."/>
            <person name="Walker B."/>
            <person name="Young S.K."/>
            <person name="Zeng Q."/>
            <person name="Gargeya S."/>
            <person name="Fitzgerald M."/>
            <person name="Haas B."/>
            <person name="Abouelleil A."/>
            <person name="Alvarado L."/>
            <person name="Arachchi H.M."/>
            <person name="Berlin A.M."/>
            <person name="Chapman S.B."/>
            <person name="Dewar J."/>
            <person name="Goldberg J."/>
            <person name="Griggs A."/>
            <person name="Gujja S."/>
            <person name="Hansen M."/>
            <person name="Howarth C."/>
            <person name="Imamovic A."/>
            <person name="Larimer J."/>
            <person name="McCowan C."/>
            <person name="Murphy C."/>
            <person name="Neiman D."/>
            <person name="Pearson M."/>
            <person name="Priest M."/>
            <person name="Roberts A."/>
            <person name="Saif S."/>
            <person name="Shea T."/>
            <person name="Sisk P."/>
            <person name="Sykes S."/>
            <person name="Wortman J."/>
            <person name="Nusbaum C."/>
            <person name="Birren B."/>
        </authorList>
    </citation>
    <scope>NUCLEOTIDE SEQUENCE [LARGE SCALE GENOMIC DNA]</scope>
    <source>
        <strain evidence="5 7">ATCC BAA-350</strain>
    </source>
</reference>
<dbReference type="InterPro" id="IPR011611">
    <property type="entry name" value="PfkB_dom"/>
</dbReference>
<dbReference type="SUPFAM" id="SSF53613">
    <property type="entry name" value="Ribokinase-like"/>
    <property type="match status" value="1"/>
</dbReference>
<feature type="domain" description="Carbohydrate kinase PfkB" evidence="4">
    <location>
        <begin position="3"/>
        <end position="318"/>
    </location>
</feature>
<evidence type="ECO:0000259" key="4">
    <source>
        <dbReference type="Pfam" id="PF00294"/>
    </source>
</evidence>
<dbReference type="RefSeq" id="WP_010782360.1">
    <property type="nucleotide sequence ID" value="NZ_ASWH01000004.1"/>
</dbReference>
<evidence type="ECO:0000313" key="7">
    <source>
        <dbReference type="Proteomes" id="UP000013750"/>
    </source>
</evidence>
<proteinExistence type="inferred from homology"/>
<keyword evidence="2" id="KW-0808">Transferase</keyword>